<comment type="caution">
    <text evidence="2">The sequence shown here is derived from an EMBL/GenBank/DDBJ whole genome shotgun (WGS) entry which is preliminary data.</text>
</comment>
<evidence type="ECO:0000256" key="1">
    <source>
        <dbReference type="SAM" id="MobiDB-lite"/>
    </source>
</evidence>
<reference evidence="3" key="1">
    <citation type="journal article" date="2019" name="Int. J. Syst. Evol. Microbiol.">
        <title>The Global Catalogue of Microorganisms (GCM) 10K type strain sequencing project: providing services to taxonomists for standard genome sequencing and annotation.</title>
        <authorList>
            <consortium name="The Broad Institute Genomics Platform"/>
            <consortium name="The Broad Institute Genome Sequencing Center for Infectious Disease"/>
            <person name="Wu L."/>
            <person name="Ma J."/>
        </authorList>
    </citation>
    <scope>NUCLEOTIDE SEQUENCE [LARGE SCALE GENOMIC DNA]</scope>
    <source>
        <strain evidence="3">CGMCC 4.7132</strain>
    </source>
</reference>
<evidence type="ECO:0000313" key="2">
    <source>
        <dbReference type="EMBL" id="MFC4535421.1"/>
    </source>
</evidence>
<gene>
    <name evidence="2" type="ORF">ACFO60_32055</name>
</gene>
<proteinExistence type="predicted"/>
<accession>A0ABV9CQB7</accession>
<name>A0ABV9CQB7_9ACTN</name>
<keyword evidence="3" id="KW-1185">Reference proteome</keyword>
<dbReference type="Proteomes" id="UP001596004">
    <property type="component" value="Unassembled WGS sequence"/>
</dbReference>
<feature type="region of interest" description="Disordered" evidence="1">
    <location>
        <begin position="73"/>
        <end position="107"/>
    </location>
</feature>
<protein>
    <submittedName>
        <fullName evidence="2">Uncharacterized protein</fullName>
    </submittedName>
</protein>
<dbReference type="EMBL" id="JBHSFP010000031">
    <property type="protein sequence ID" value="MFC4535421.1"/>
    <property type="molecule type" value="Genomic_DNA"/>
</dbReference>
<dbReference type="RefSeq" id="WP_380847949.1">
    <property type="nucleotide sequence ID" value="NZ_JBHSFP010000031.1"/>
</dbReference>
<organism evidence="2 3">
    <name type="scientific">Sphaerisporangium dianthi</name>
    <dbReference type="NCBI Taxonomy" id="1436120"/>
    <lineage>
        <taxon>Bacteria</taxon>
        <taxon>Bacillati</taxon>
        <taxon>Actinomycetota</taxon>
        <taxon>Actinomycetes</taxon>
        <taxon>Streptosporangiales</taxon>
        <taxon>Streptosporangiaceae</taxon>
        <taxon>Sphaerisporangium</taxon>
    </lineage>
</organism>
<evidence type="ECO:0000313" key="3">
    <source>
        <dbReference type="Proteomes" id="UP001596004"/>
    </source>
</evidence>
<sequence length="107" mass="11601">MTASPASTDPGPSTRQDIARALARRFTGWSLWHGTATGHWWALAPAWHRRQAGLIEAGGPEELAELVWRAQANERQAGSPAPGTAQGARRRRPIPRAALRPAPRPSL</sequence>